<accession>A0A815ZHT5</accession>
<protein>
    <recommendedName>
        <fullName evidence="6">Acetylserotonin O-methyltransferase</fullName>
        <ecNumber evidence="5">2.1.1.4</ecNumber>
    </recommendedName>
    <alternativeName>
        <fullName evidence="7">Hydroxyindole O-methyltransferase</fullName>
    </alternativeName>
</protein>
<dbReference type="InterPro" id="IPR036388">
    <property type="entry name" value="WH-like_DNA-bd_sf"/>
</dbReference>
<comment type="caution">
    <text evidence="10">The sequence shown here is derived from an EMBL/GenBank/DDBJ whole genome shotgun (WGS) entry which is preliminary data.</text>
</comment>
<dbReference type="SUPFAM" id="SSF46785">
    <property type="entry name" value="Winged helix' DNA-binding domain"/>
    <property type="match status" value="1"/>
</dbReference>
<dbReference type="PANTHER" id="PTHR43712">
    <property type="entry name" value="PUTATIVE (AFU_ORTHOLOGUE AFUA_4G14580)-RELATED"/>
    <property type="match status" value="1"/>
</dbReference>
<dbReference type="Proteomes" id="UP000663829">
    <property type="component" value="Unassembled WGS sequence"/>
</dbReference>
<evidence type="ECO:0000313" key="11">
    <source>
        <dbReference type="EMBL" id="CAF4450511.1"/>
    </source>
</evidence>
<dbReference type="OrthoDB" id="1606438at2759"/>
<proteinExistence type="predicted"/>
<feature type="domain" description="O-methyltransferase dimerisation" evidence="9">
    <location>
        <begin position="57"/>
        <end position="131"/>
    </location>
</feature>
<dbReference type="Pfam" id="PF08100">
    <property type="entry name" value="Dimerisation"/>
    <property type="match status" value="1"/>
</dbReference>
<evidence type="ECO:0000256" key="7">
    <source>
        <dbReference type="ARBA" id="ARBA00043054"/>
    </source>
</evidence>
<dbReference type="Pfam" id="PF00891">
    <property type="entry name" value="Methyltransf_2"/>
    <property type="match status" value="1"/>
</dbReference>
<organism evidence="10 12">
    <name type="scientific">Didymodactylos carnosus</name>
    <dbReference type="NCBI Taxonomy" id="1234261"/>
    <lineage>
        <taxon>Eukaryota</taxon>
        <taxon>Metazoa</taxon>
        <taxon>Spiralia</taxon>
        <taxon>Gnathifera</taxon>
        <taxon>Rotifera</taxon>
        <taxon>Eurotatoria</taxon>
        <taxon>Bdelloidea</taxon>
        <taxon>Philodinida</taxon>
        <taxon>Philodinidae</taxon>
        <taxon>Didymodactylos</taxon>
    </lineage>
</organism>
<dbReference type="AlphaFoldDB" id="A0A815ZHT5"/>
<dbReference type="EMBL" id="CAJNOQ010031892">
    <property type="protein sequence ID" value="CAF1582425.1"/>
    <property type="molecule type" value="Genomic_DNA"/>
</dbReference>
<keyword evidence="2" id="KW-0808">Transferase</keyword>
<evidence type="ECO:0000313" key="12">
    <source>
        <dbReference type="Proteomes" id="UP000663829"/>
    </source>
</evidence>
<dbReference type="InterPro" id="IPR001077">
    <property type="entry name" value="COMT_C"/>
</dbReference>
<dbReference type="Proteomes" id="UP000681722">
    <property type="component" value="Unassembled WGS sequence"/>
</dbReference>
<keyword evidence="1" id="KW-0489">Methyltransferase</keyword>
<evidence type="ECO:0000259" key="9">
    <source>
        <dbReference type="Pfam" id="PF08100"/>
    </source>
</evidence>
<dbReference type="PANTHER" id="PTHR43712:SF2">
    <property type="entry name" value="O-METHYLTRANSFERASE CICE"/>
    <property type="match status" value="1"/>
</dbReference>
<dbReference type="PROSITE" id="PS51683">
    <property type="entry name" value="SAM_OMT_II"/>
    <property type="match status" value="1"/>
</dbReference>
<dbReference type="InterPro" id="IPR036390">
    <property type="entry name" value="WH_DNA-bd_sf"/>
</dbReference>
<evidence type="ECO:0000256" key="4">
    <source>
        <dbReference type="ARBA" id="ARBA00037645"/>
    </source>
</evidence>
<dbReference type="Gene3D" id="3.40.50.150">
    <property type="entry name" value="Vaccinia Virus protein VP39"/>
    <property type="match status" value="1"/>
</dbReference>
<evidence type="ECO:0000313" key="10">
    <source>
        <dbReference type="EMBL" id="CAF1582425.1"/>
    </source>
</evidence>
<dbReference type="EC" id="2.1.1.4" evidence="5"/>
<sequence>MDLTVNELTSASSLNNNSKTLVTDMEKSNEMQLKFDDDDDDEKKSSASSESVIMTSMIRGYQLSQVLYVAAKLGIADILACHNRMKIDELSKLTDTHTPSLEHLLRALVHVNVFRVDEDGYYYSTSLSKLLEMNSSRSSVLTWVQPCFWQTWGSLLNSIKTGKSSFENLYGVDFYQYSGQNPNINSTFNECMASGPRHKQFVKIYDGFSNANCVVDIGGGIGRLLMNLLTKHKHLRGILYDLPHVINTINLQHLDKSVAERFTIIGGDMFTDIPIDGDIYIISNILMDLNDEKAQILLHNCRQAMKNGKRLLIVDVIMSSSIDVSTNELWKEISYLHMLVVHHGKFRTQLEFQTLLENQNFKLNRIIPIMNSLVYVGSILECIAT</sequence>
<evidence type="ECO:0000256" key="6">
    <source>
        <dbReference type="ARBA" id="ARBA00040730"/>
    </source>
</evidence>
<keyword evidence="12" id="KW-1185">Reference proteome</keyword>
<evidence type="ECO:0000256" key="3">
    <source>
        <dbReference type="ARBA" id="ARBA00022691"/>
    </source>
</evidence>
<dbReference type="SUPFAM" id="SSF53335">
    <property type="entry name" value="S-adenosyl-L-methionine-dependent methyltransferases"/>
    <property type="match status" value="1"/>
</dbReference>
<dbReference type="Gene3D" id="1.10.10.10">
    <property type="entry name" value="Winged helix-like DNA-binding domain superfamily/Winged helix DNA-binding domain"/>
    <property type="match status" value="1"/>
</dbReference>
<evidence type="ECO:0000256" key="1">
    <source>
        <dbReference type="ARBA" id="ARBA00022603"/>
    </source>
</evidence>
<dbReference type="GO" id="GO:0032259">
    <property type="term" value="P:methylation"/>
    <property type="evidence" value="ECO:0007669"/>
    <property type="project" value="UniProtKB-KW"/>
</dbReference>
<evidence type="ECO:0000256" key="5">
    <source>
        <dbReference type="ARBA" id="ARBA00039116"/>
    </source>
</evidence>
<dbReference type="GO" id="GO:0017096">
    <property type="term" value="F:acetylserotonin O-methyltransferase activity"/>
    <property type="evidence" value="ECO:0007669"/>
    <property type="project" value="UniProtKB-EC"/>
</dbReference>
<reference evidence="10" key="1">
    <citation type="submission" date="2021-02" db="EMBL/GenBank/DDBJ databases">
        <authorList>
            <person name="Nowell W R."/>
        </authorList>
    </citation>
    <scope>NUCLEOTIDE SEQUENCE</scope>
</reference>
<dbReference type="EMBL" id="CAJOBC010097876">
    <property type="protein sequence ID" value="CAF4450511.1"/>
    <property type="molecule type" value="Genomic_DNA"/>
</dbReference>
<name>A0A815ZHT5_9BILA</name>
<evidence type="ECO:0000259" key="8">
    <source>
        <dbReference type="Pfam" id="PF00891"/>
    </source>
</evidence>
<comment type="function">
    <text evidence="4">Catalyzes the transfer of a methyl group onto N-acetylserotonin, producing melatonin (N-acetyl-5-methoxytryptamine).</text>
</comment>
<dbReference type="PIRSF" id="PIRSF005739">
    <property type="entry name" value="O-mtase"/>
    <property type="match status" value="1"/>
</dbReference>
<dbReference type="CDD" id="cd02440">
    <property type="entry name" value="AdoMet_MTases"/>
    <property type="match status" value="1"/>
</dbReference>
<evidence type="ECO:0000256" key="2">
    <source>
        <dbReference type="ARBA" id="ARBA00022679"/>
    </source>
</evidence>
<dbReference type="InterPro" id="IPR016461">
    <property type="entry name" value="COMT-like"/>
</dbReference>
<dbReference type="InterPro" id="IPR029063">
    <property type="entry name" value="SAM-dependent_MTases_sf"/>
</dbReference>
<keyword evidence="3" id="KW-0949">S-adenosyl-L-methionine</keyword>
<gene>
    <name evidence="10" type="ORF">GPM918_LOCUS41187</name>
    <name evidence="11" type="ORF">SRO942_LOCUS42209</name>
</gene>
<dbReference type="InterPro" id="IPR012967">
    <property type="entry name" value="COMT_dimerisation"/>
</dbReference>
<feature type="domain" description="O-methyltransferase C-terminal" evidence="8">
    <location>
        <begin position="152"/>
        <end position="361"/>
    </location>
</feature>
<dbReference type="GO" id="GO:0046983">
    <property type="term" value="F:protein dimerization activity"/>
    <property type="evidence" value="ECO:0007669"/>
    <property type="project" value="InterPro"/>
</dbReference>